<protein>
    <submittedName>
        <fullName evidence="2">Uncharacterized protein</fullName>
    </submittedName>
</protein>
<keyword evidence="1" id="KW-0175">Coiled coil</keyword>
<evidence type="ECO:0000313" key="3">
    <source>
        <dbReference type="Proteomes" id="UP000031512"/>
    </source>
</evidence>
<feature type="coiled-coil region" evidence="1">
    <location>
        <begin position="804"/>
        <end position="857"/>
    </location>
</feature>
<feature type="coiled-coil region" evidence="1">
    <location>
        <begin position="467"/>
        <end position="515"/>
    </location>
</feature>
<evidence type="ECO:0000256" key="1">
    <source>
        <dbReference type="SAM" id="Coils"/>
    </source>
</evidence>
<evidence type="ECO:0000313" key="2">
    <source>
        <dbReference type="EMBL" id="AFZ81223.1"/>
    </source>
</evidence>
<feature type="coiled-coil region" evidence="1">
    <location>
        <begin position="123"/>
        <end position="227"/>
    </location>
</feature>
<keyword evidence="3" id="KW-1185">Reference proteome</keyword>
<dbReference type="GeneID" id="15804804"/>
<dbReference type="eggNOG" id="ENOG502QX42">
    <property type="taxonomic scope" value="Eukaryota"/>
</dbReference>
<gene>
    <name evidence="2" type="ORF">BEWA_006320</name>
</gene>
<reference evidence="2 3" key="1">
    <citation type="journal article" date="2012" name="BMC Genomics">
        <title>Comparative genomic analysis and phylogenetic position of Theileria equi.</title>
        <authorList>
            <person name="Kappmeyer L.S."/>
            <person name="Thiagarajan M."/>
            <person name="Herndon D.R."/>
            <person name="Ramsay J.D."/>
            <person name="Caler E."/>
            <person name="Djikeng A."/>
            <person name="Gillespie J.J."/>
            <person name="Lau A.O."/>
            <person name="Roalson E.H."/>
            <person name="Silva J.C."/>
            <person name="Silva M.G."/>
            <person name="Suarez C.E."/>
            <person name="Ueti M.W."/>
            <person name="Nene V.M."/>
            <person name="Mealey R.H."/>
            <person name="Knowles D.P."/>
            <person name="Brayton K.A."/>
        </authorList>
    </citation>
    <scope>NUCLEOTIDE SEQUENCE [LARGE SCALE GENOMIC DNA]</scope>
    <source>
        <strain evidence="2 3">WA</strain>
    </source>
</reference>
<sequence>MSTDTLLNGFRVYKDYKSKDSYYRDFRRRKRDLDVIENRFAGLLGYENNAPNYTTPPGVSISLRSECYALFNSLSSDPELLAQFRKLISDSLVIDGPVTDKPFKLQDNGDNLVSLLRFLFNTLSQKYEEASNLKDAVTALKEEQLELSQCLLDSYEVNNLQTRIALLTDEKLNLSNTVLQLHKEYGLDAKNHEESLLYDLNNLSTAYQRLYDEYANLEHELYSANLKNDYLSKRLFDVESYLSMQYFINGLYPPEFEQIHADMSDIPDTDSLECCSDSRLDDYTEIDIFAADDRDSKGFLEAFRFYKSGIVENDESQINPPIFNSDDKYNDLVRKLDEYKKENQVLRIENETLSSQKYSTDEILRQNNAAISGFATIGQLLHQITISIENLSDLEHSGHAHTVAKTYITQSEDKLNVLEYENKAFKAKLMELYEDLHRESSSNFSLQRQLSQTKMELDHAKEAFFNLENLNVVILRNEEELNLLKSNKELYLEQLNSMQNEAAHLNEEKHTLVLKLRTFEAMNESSMTECGVLREEIAQLRAIVNGHFPSNHGIRDKLSKLELESNCKLLEDKLSRSRIEASNLHNTNGQLLFSMMELRRELERERYENVYYSKQISSYIANESKIRIQLDHYTNQIESLTASLETTNELLNSRSAELSAAADKIFEKDRQILSFEARIDMILSFYTKIIDIINQATPTKLSDTSLSILELSQFDTTYYNNLFETIQRVSIKVNDNFDQNSLSKGLNQASQKIYNILNFNYITSTLAISLCKELHKRDGSHINTTKKDNIILSTKELAEIDTIKMEYVSKISELEAQIRELQHLNKQNQKFTWENSIQRITEKYEKSSEELKFMLKECNNLINLNEMALESLRKDNARLLSDHTNAANVIIEYQDRLNSNINERNVLKEVLYSIIPESLREVCDKDDPIGNIKALDKYIESMKLDRNMVINDDIPRRQNTVLDYKNRENNDDYILSNYKDNINRQNIVIDELVSNVDYYYRFIRDNIQSQIKEISDYTDGETDLESPLNVTGKFSDDTIYDNGSDYSDSDYDYTNADDISQKHTKYFEIIIKLLDRLKYAYSMILPKKISDVNIEEKFGLSAPGDMKIIRHFSQLCHILKEITHGTPRQFHLDDIVYQMETLPTSTDSLDKKNRLWTKCIGTIISIATEVLASKSKEQHSELEEALLRYDLTKKSLEEIQALSQIQNKELKKRNTDIHEMEGRIEELQTYCRKIESELENSKDANDRDSCLDKQKDIRACIKQIEKLETIIIELEEVNGLLNQQLESSKIEMYVCI</sequence>
<proteinExistence type="predicted"/>
<name>L0B134_THEEQ</name>
<dbReference type="KEGG" id="beq:BEWA_006320"/>
<dbReference type="EMBL" id="CP001670">
    <property type="protein sequence ID" value="AFZ81223.1"/>
    <property type="molecule type" value="Genomic_DNA"/>
</dbReference>
<feature type="coiled-coil region" evidence="1">
    <location>
        <begin position="329"/>
        <end position="356"/>
    </location>
</feature>
<dbReference type="VEuPathDB" id="PiroplasmaDB:BEWA_006320"/>
<organism evidence="2 3">
    <name type="scientific">Theileria equi strain WA</name>
    <dbReference type="NCBI Taxonomy" id="1537102"/>
    <lineage>
        <taxon>Eukaryota</taxon>
        <taxon>Sar</taxon>
        <taxon>Alveolata</taxon>
        <taxon>Apicomplexa</taxon>
        <taxon>Aconoidasida</taxon>
        <taxon>Piroplasmida</taxon>
        <taxon>Theileriidae</taxon>
        <taxon>Theileria</taxon>
    </lineage>
</organism>
<feature type="coiled-coil region" evidence="1">
    <location>
        <begin position="1217"/>
        <end position="1284"/>
    </location>
</feature>
<dbReference type="RefSeq" id="XP_004830889.1">
    <property type="nucleotide sequence ID" value="XM_004830832.1"/>
</dbReference>
<dbReference type="OrthoDB" id="361017at2759"/>
<accession>L0B134</accession>
<dbReference type="Proteomes" id="UP000031512">
    <property type="component" value="Chromosome 3"/>
</dbReference>